<proteinExistence type="predicted"/>
<dbReference type="EMBL" id="FXZI01000001">
    <property type="protein sequence ID" value="SMX73753.1"/>
    <property type="molecule type" value="Genomic_DNA"/>
</dbReference>
<sequence length="499" mass="52596">MKSQYAAATSIWRNRTVDSEHPEPRRDVGFIIYAVILLSVICLVPIVRLLFLSLISPTASAVLASPVAERTAFAVSVLVCVAALWGGRFQGPATLSPFLTYALAGSQIPRITAYRRPLSIAALWVLGVLMAASILVATSMWTTDIISALEAALVVVAWLCTAIVVFCLWVTSQTFPRASAVTASVMLAVAGCVLFVPGTWQALPAEILSSGSGAVIALIAWAAIAVVGVCCLPRMLESQRFDDLLKRSVRLAQAQAQFFIMEFGQASSIYREPPRLLRTMRAVRPSRHVWITIASSDLYASMRSPIRLLTSLVCVFGAGVLVGLGSSLGPLAALLGLGAGALSYMGVGPLADGLRHGAAEVSDLPLYGISDRFLISVHVIFPIFVSAVVATIGGLIGVQMTSGSILQVMASTVGLSVLTVSSILMSALKGPMPVQFLTSVPSPMGDPMVLTRAMWALDGLLTAIAAGMAVAALPTAPALTVVVAGIPLVLILRRWRYRG</sequence>
<protein>
    <submittedName>
        <fullName evidence="2">Uncharacterized protein</fullName>
    </submittedName>
</protein>
<feature type="transmembrane region" description="Helical" evidence="1">
    <location>
        <begin position="306"/>
        <end position="325"/>
    </location>
</feature>
<feature type="transmembrane region" description="Helical" evidence="1">
    <location>
        <begin position="212"/>
        <end position="232"/>
    </location>
</feature>
<feature type="transmembrane region" description="Helical" evidence="1">
    <location>
        <begin position="373"/>
        <end position="398"/>
    </location>
</feature>
<accession>A0A2H1IEZ2</accession>
<organism evidence="2 3">
    <name type="scientific">Brevibacterium aurantiacum</name>
    <dbReference type="NCBI Taxonomy" id="273384"/>
    <lineage>
        <taxon>Bacteria</taxon>
        <taxon>Bacillati</taxon>
        <taxon>Actinomycetota</taxon>
        <taxon>Actinomycetes</taxon>
        <taxon>Micrococcales</taxon>
        <taxon>Brevibacteriaceae</taxon>
        <taxon>Brevibacterium</taxon>
    </lineage>
</organism>
<feature type="transmembrane region" description="Helical" evidence="1">
    <location>
        <begin position="178"/>
        <end position="200"/>
    </location>
</feature>
<evidence type="ECO:0000313" key="3">
    <source>
        <dbReference type="Proteomes" id="UP000234300"/>
    </source>
</evidence>
<feature type="transmembrane region" description="Helical" evidence="1">
    <location>
        <begin position="30"/>
        <end position="55"/>
    </location>
</feature>
<gene>
    <name evidence="2" type="ORF">BAURA86_00571</name>
</gene>
<feature type="transmembrane region" description="Helical" evidence="1">
    <location>
        <begin position="148"/>
        <end position="171"/>
    </location>
</feature>
<feature type="transmembrane region" description="Helical" evidence="1">
    <location>
        <begin position="67"/>
        <end position="85"/>
    </location>
</feature>
<evidence type="ECO:0000313" key="2">
    <source>
        <dbReference type="EMBL" id="SMX73753.1"/>
    </source>
</evidence>
<feature type="transmembrane region" description="Helical" evidence="1">
    <location>
        <begin position="120"/>
        <end position="142"/>
    </location>
</feature>
<feature type="transmembrane region" description="Helical" evidence="1">
    <location>
        <begin position="404"/>
        <end position="428"/>
    </location>
</feature>
<dbReference type="AlphaFoldDB" id="A0A2H1IEZ2"/>
<feature type="transmembrane region" description="Helical" evidence="1">
    <location>
        <begin position="476"/>
        <end position="495"/>
    </location>
</feature>
<keyword evidence="1" id="KW-1133">Transmembrane helix</keyword>
<name>A0A2H1IEZ2_BREAU</name>
<dbReference type="Proteomes" id="UP000234300">
    <property type="component" value="Unassembled WGS sequence"/>
</dbReference>
<reference evidence="2 3" key="1">
    <citation type="submission" date="2017-03" db="EMBL/GenBank/DDBJ databases">
        <authorList>
            <person name="Afonso C.L."/>
            <person name="Miller P.J."/>
            <person name="Scott M.A."/>
            <person name="Spackman E."/>
            <person name="Goraichik I."/>
            <person name="Dimitrov K.M."/>
            <person name="Suarez D.L."/>
            <person name="Swayne D.E."/>
        </authorList>
    </citation>
    <scope>NUCLEOTIDE SEQUENCE [LARGE SCALE GENOMIC DNA]</scope>
    <source>
        <strain evidence="3">8(6)</strain>
    </source>
</reference>
<evidence type="ECO:0000256" key="1">
    <source>
        <dbReference type="SAM" id="Phobius"/>
    </source>
</evidence>
<keyword evidence="1" id="KW-0472">Membrane</keyword>
<keyword evidence="1" id="KW-0812">Transmembrane</keyword>